<dbReference type="PROSITE" id="PS00028">
    <property type="entry name" value="ZINC_FINGER_C2H2_1"/>
    <property type="match status" value="1"/>
</dbReference>
<dbReference type="Gene3D" id="3.40.50.12780">
    <property type="entry name" value="N-terminal domain of ligase-like"/>
    <property type="match status" value="1"/>
</dbReference>
<dbReference type="Pfam" id="PF00501">
    <property type="entry name" value="AMP-binding"/>
    <property type="match status" value="1"/>
</dbReference>
<sequence length="829" mass="91626">MLRSLRWRFLSSTKRCLSTTSARKSLLTLSRVEGAKVPPLNESTLTGYFDSELLSKLASRPALISKKERPRAHAGPLQSNLGRSDCLSWSFEEFGRHIDALAYGLRDMGVKEGDRVGVVMGNNSAYATLQWACAKIGAILVTINPAYRVHELIGTLRLVGVSTLVVVPSIRTSHYVTALAEAIPGLATCHPGEISVEDLPDLRNIVVVDNTLGSDEFRNLLQNVRCTVDFREIFEWHESAAERRAVEEFQRTATNSDVINLQFTSGTTGMPKAVSLTHRNLLNNGNVPPLFHCFDKCLYYLLVLGNLAAWTHGSCIVYPSEIFDAPSIVDAVLQEQCTALHGVPTHFLGVLSEVEKRRAMGEMLDIRRLRTGIAAGSPVPIELMQRLIRELNMTELTVAYGMTETSPVSFQTMPDDPLVKRTETVGRIQPHVKAKLIDLEGNVVPVGTPGEICVSGYSLQRGYWQDKDQTKSVMKIHTGEPETVWMHTGDIGIMDTEGYLRIVGRNKDIIIRGGENLFPVQIENRMTFHPAIREAAAVSVPDRKYGEVVGAWINAPTWVWFMSEEGAPAALPKTASVAEKWIDEDGLVHSRAFSKKPYACSKCGRKYARKGGLALHQQEHEAPKYKCPHSGCDHASIRQSGLLFHMETVHITESVRPRVEAYRRAMERIHREMETHGYNHWHNMTGSSSGLTLLREEGLQHEAKPARPACGSEVGMVDHRDMGAANLDHKSAGVRMMKAAAPPCQEGPARLTTPFPHNHLSSFAPATPNSANRPTLPGVREILAQTSEQPIHQHTSNSVTSIPPLKLPPAMMRNDVRRNVPKPGPSSTS</sequence>
<organism evidence="4 5">
    <name type="scientific">Sanghuangporus baumii</name>
    <name type="common">Phellinus baumii</name>
    <dbReference type="NCBI Taxonomy" id="108892"/>
    <lineage>
        <taxon>Eukaryota</taxon>
        <taxon>Fungi</taxon>
        <taxon>Dikarya</taxon>
        <taxon>Basidiomycota</taxon>
        <taxon>Agaricomycotina</taxon>
        <taxon>Agaricomycetes</taxon>
        <taxon>Hymenochaetales</taxon>
        <taxon>Hymenochaetaceae</taxon>
        <taxon>Sanghuangporus</taxon>
    </lineage>
</organism>
<dbReference type="AlphaFoldDB" id="A0A9Q5HZW9"/>
<reference evidence="4" key="1">
    <citation type="submission" date="2016-06" db="EMBL/GenBank/DDBJ databases">
        <title>Draft Genome sequence of the fungus Inonotus baumii.</title>
        <authorList>
            <person name="Zhu H."/>
            <person name="Lin W."/>
        </authorList>
    </citation>
    <scope>NUCLEOTIDE SEQUENCE</scope>
    <source>
        <strain evidence="4">821</strain>
    </source>
</reference>
<dbReference type="PANTHER" id="PTHR43201:SF30">
    <property type="entry name" value="AMP-DEPENDENT SYNTHETASE_LIGASE DOMAIN-CONTAINING PROTEIN"/>
    <property type="match status" value="1"/>
</dbReference>
<gene>
    <name evidence="4" type="ORF">A7U60_g3726</name>
</gene>
<dbReference type="SMART" id="SM00355">
    <property type="entry name" value="ZnF_C2H2"/>
    <property type="match status" value="2"/>
</dbReference>
<comment type="caution">
    <text evidence="4">The sequence shown here is derived from an EMBL/GenBank/DDBJ whole genome shotgun (WGS) entry which is preliminary data.</text>
</comment>
<dbReference type="SUPFAM" id="SSF56801">
    <property type="entry name" value="Acetyl-CoA synthetase-like"/>
    <property type="match status" value="1"/>
</dbReference>
<dbReference type="InterPro" id="IPR036236">
    <property type="entry name" value="Znf_C2H2_sf"/>
</dbReference>
<dbReference type="InterPro" id="IPR013087">
    <property type="entry name" value="Znf_C2H2_type"/>
</dbReference>
<keyword evidence="1" id="KW-0863">Zinc-finger</keyword>
<keyword evidence="1" id="KW-0479">Metal-binding</keyword>
<dbReference type="PROSITE" id="PS50157">
    <property type="entry name" value="ZINC_FINGER_C2H2_2"/>
    <property type="match status" value="1"/>
</dbReference>
<proteinExistence type="predicted"/>
<evidence type="ECO:0000313" key="5">
    <source>
        <dbReference type="Proteomes" id="UP000757232"/>
    </source>
</evidence>
<dbReference type="PANTHER" id="PTHR43201">
    <property type="entry name" value="ACYL-COA SYNTHETASE"/>
    <property type="match status" value="1"/>
</dbReference>
<dbReference type="PROSITE" id="PS00455">
    <property type="entry name" value="AMP_BINDING"/>
    <property type="match status" value="1"/>
</dbReference>
<dbReference type="Gene3D" id="3.30.160.60">
    <property type="entry name" value="Classic Zinc Finger"/>
    <property type="match status" value="1"/>
</dbReference>
<dbReference type="InterPro" id="IPR020845">
    <property type="entry name" value="AMP-binding_CS"/>
</dbReference>
<dbReference type="InterPro" id="IPR042099">
    <property type="entry name" value="ANL_N_sf"/>
</dbReference>
<feature type="region of interest" description="Disordered" evidence="2">
    <location>
        <begin position="788"/>
        <end position="829"/>
    </location>
</feature>
<name>A0A9Q5HZW9_SANBA</name>
<dbReference type="InterPro" id="IPR045851">
    <property type="entry name" value="AMP-bd_C_sf"/>
</dbReference>
<accession>A0A9Q5HZW9</accession>
<evidence type="ECO:0000256" key="2">
    <source>
        <dbReference type="SAM" id="MobiDB-lite"/>
    </source>
</evidence>
<evidence type="ECO:0000313" key="4">
    <source>
        <dbReference type="EMBL" id="OCB89127.1"/>
    </source>
</evidence>
<dbReference type="GO" id="GO:0006631">
    <property type="term" value="P:fatty acid metabolic process"/>
    <property type="evidence" value="ECO:0007669"/>
    <property type="project" value="TreeGrafter"/>
</dbReference>
<dbReference type="GO" id="GO:0031956">
    <property type="term" value="F:medium-chain fatty acid-CoA ligase activity"/>
    <property type="evidence" value="ECO:0007669"/>
    <property type="project" value="TreeGrafter"/>
</dbReference>
<evidence type="ECO:0000256" key="1">
    <source>
        <dbReference type="PROSITE-ProRule" id="PRU00042"/>
    </source>
</evidence>
<dbReference type="GO" id="GO:0008270">
    <property type="term" value="F:zinc ion binding"/>
    <property type="evidence" value="ECO:0007669"/>
    <property type="project" value="UniProtKB-KW"/>
</dbReference>
<dbReference type="OrthoDB" id="10253115at2759"/>
<feature type="domain" description="C2H2-type" evidence="3">
    <location>
        <begin position="598"/>
        <end position="625"/>
    </location>
</feature>
<dbReference type="Gene3D" id="3.30.300.30">
    <property type="match status" value="1"/>
</dbReference>
<dbReference type="EMBL" id="LNZH02000164">
    <property type="protein sequence ID" value="OCB89127.1"/>
    <property type="molecule type" value="Genomic_DNA"/>
</dbReference>
<dbReference type="SUPFAM" id="SSF57667">
    <property type="entry name" value="beta-beta-alpha zinc fingers"/>
    <property type="match status" value="1"/>
</dbReference>
<feature type="compositionally biased region" description="Polar residues" evidence="2">
    <location>
        <begin position="788"/>
        <end position="801"/>
    </location>
</feature>
<evidence type="ECO:0000259" key="3">
    <source>
        <dbReference type="PROSITE" id="PS50157"/>
    </source>
</evidence>
<keyword evidence="5" id="KW-1185">Reference proteome</keyword>
<dbReference type="InterPro" id="IPR000873">
    <property type="entry name" value="AMP-dep_synth/lig_dom"/>
</dbReference>
<keyword evidence="1" id="KW-0862">Zinc</keyword>
<protein>
    <submittedName>
        <fullName evidence="4">Acetyl-CoA synthetase-like protein</fullName>
    </submittedName>
</protein>
<dbReference type="Proteomes" id="UP000757232">
    <property type="component" value="Unassembled WGS sequence"/>
</dbReference>